<feature type="domain" description="Leucine-binding protein" evidence="3">
    <location>
        <begin position="23"/>
        <end position="373"/>
    </location>
</feature>
<proteinExistence type="inferred from homology"/>
<reference evidence="4 5" key="1">
    <citation type="journal article" date="2014" name="PLoS ONE">
        <title>The first complete genome sequence of the class fimbriimonadia in the phylum armatimonadetes.</title>
        <authorList>
            <person name="Hu Z.Y."/>
            <person name="Wang Y.Z."/>
            <person name="Im W.T."/>
            <person name="Wang S.Y."/>
            <person name="Zhao G.P."/>
            <person name="Zheng H.J."/>
            <person name="Quan Z.X."/>
        </authorList>
    </citation>
    <scope>NUCLEOTIDE SEQUENCE [LARGE SCALE GENOMIC DNA]</scope>
    <source>
        <strain evidence="4">Gsoil 348</strain>
    </source>
</reference>
<keyword evidence="5" id="KW-1185">Reference proteome</keyword>
<dbReference type="InterPro" id="IPR028082">
    <property type="entry name" value="Peripla_BP_I"/>
</dbReference>
<accession>A0A068NP76</accession>
<sequence length="403" mass="41537">MIGCGGSSGNNPGTTPVPTANELRIGGLFSLTGNWNTLGKASKAAVELARDDVNAYFASRSIATRVTLFVTDTKLLPETAAADLNSLVDKQVRYVVGPQSSSEVARLKATADSSGTLLISQGSTASSLSIADDNVFRMVPDDVREAKALVALARADGIQALIPVARDDAGNGGLFTSVSARFSDVGGEVAAGIRYGANETDFTATLNSVRAAIVALRATHTDAQIGVYLAGFDEDAQILALAQADPTLSAVKWYGSDGVVSSAALSSNAGSAAFMSQHGFPNPIFGLDDSAVGTWSPVAQRIKAKSGVDPDAFALSAYDAVWLAALSYQAAGGSAATATDRRNSLFATASTYTGVTGPTKFDASGDRNDGNFDFWSVGGSAGSYRWMRVASYKAADGSIVRIP</sequence>
<gene>
    <name evidence="4" type="ORF">OP10G_1995</name>
</gene>
<organism evidence="4 5">
    <name type="scientific">Fimbriimonas ginsengisoli Gsoil 348</name>
    <dbReference type="NCBI Taxonomy" id="661478"/>
    <lineage>
        <taxon>Bacteria</taxon>
        <taxon>Bacillati</taxon>
        <taxon>Armatimonadota</taxon>
        <taxon>Fimbriimonadia</taxon>
        <taxon>Fimbriimonadales</taxon>
        <taxon>Fimbriimonadaceae</taxon>
        <taxon>Fimbriimonas</taxon>
    </lineage>
</organism>
<dbReference type="Proteomes" id="UP000027982">
    <property type="component" value="Chromosome"/>
</dbReference>
<evidence type="ECO:0000313" key="5">
    <source>
        <dbReference type="Proteomes" id="UP000027982"/>
    </source>
</evidence>
<dbReference type="EMBL" id="CP007139">
    <property type="protein sequence ID" value="AIE85363.1"/>
    <property type="molecule type" value="Genomic_DNA"/>
</dbReference>
<dbReference type="Gene3D" id="3.40.50.2300">
    <property type="match status" value="2"/>
</dbReference>
<evidence type="ECO:0000259" key="3">
    <source>
        <dbReference type="Pfam" id="PF13458"/>
    </source>
</evidence>
<dbReference type="KEGG" id="fgi:OP10G_1995"/>
<dbReference type="eggNOG" id="COG0683">
    <property type="taxonomic scope" value="Bacteria"/>
</dbReference>
<keyword evidence="2" id="KW-0732">Signal</keyword>
<keyword evidence="4" id="KW-0675">Receptor</keyword>
<evidence type="ECO:0000256" key="1">
    <source>
        <dbReference type="ARBA" id="ARBA00010062"/>
    </source>
</evidence>
<dbReference type="SUPFAM" id="SSF53822">
    <property type="entry name" value="Periplasmic binding protein-like I"/>
    <property type="match status" value="1"/>
</dbReference>
<evidence type="ECO:0000256" key="2">
    <source>
        <dbReference type="ARBA" id="ARBA00022729"/>
    </source>
</evidence>
<comment type="similarity">
    <text evidence="1">Belongs to the leucine-binding protein family.</text>
</comment>
<dbReference type="STRING" id="661478.OP10G_1995"/>
<dbReference type="PRINTS" id="PR01176">
    <property type="entry name" value="GABABRECEPTR"/>
</dbReference>
<dbReference type="PANTHER" id="PTHR30483:SF40">
    <property type="entry name" value="HISTIDINE KINASE"/>
    <property type="match status" value="1"/>
</dbReference>
<protein>
    <submittedName>
        <fullName evidence="4">Extracellular ligand-binding receptor</fullName>
    </submittedName>
</protein>
<evidence type="ECO:0000313" key="4">
    <source>
        <dbReference type="EMBL" id="AIE85363.1"/>
    </source>
</evidence>
<dbReference type="InterPro" id="IPR051010">
    <property type="entry name" value="BCAA_transport"/>
</dbReference>
<dbReference type="HOGENOM" id="CLU_027128_5_1_0"/>
<name>A0A068NP76_FIMGI</name>
<dbReference type="AlphaFoldDB" id="A0A068NP76"/>
<dbReference type="PANTHER" id="PTHR30483">
    <property type="entry name" value="LEUCINE-SPECIFIC-BINDING PROTEIN"/>
    <property type="match status" value="1"/>
</dbReference>
<dbReference type="InterPro" id="IPR028081">
    <property type="entry name" value="Leu-bd"/>
</dbReference>
<dbReference type="Pfam" id="PF13458">
    <property type="entry name" value="Peripla_BP_6"/>
    <property type="match status" value="1"/>
</dbReference>